<dbReference type="EMBL" id="CAADRP010000224">
    <property type="protein sequence ID" value="VFU25105.1"/>
    <property type="molecule type" value="Genomic_DNA"/>
</dbReference>
<dbReference type="PROSITE" id="PS51746">
    <property type="entry name" value="PPM_2"/>
    <property type="match status" value="1"/>
</dbReference>
<dbReference type="InterPro" id="IPR015655">
    <property type="entry name" value="PP2C"/>
</dbReference>
<dbReference type="SUPFAM" id="SSF81606">
    <property type="entry name" value="PP2C-like"/>
    <property type="match status" value="1"/>
</dbReference>
<evidence type="ECO:0000259" key="1">
    <source>
        <dbReference type="PROSITE" id="PS51746"/>
    </source>
</evidence>
<dbReference type="CDD" id="cd00143">
    <property type="entry name" value="PP2Cc"/>
    <property type="match status" value="1"/>
</dbReference>
<dbReference type="Pfam" id="PF00481">
    <property type="entry name" value="PP2C"/>
    <property type="match status" value="1"/>
</dbReference>
<evidence type="ECO:0000313" key="2">
    <source>
        <dbReference type="EMBL" id="VFU25105.1"/>
    </source>
</evidence>
<proteinExistence type="predicted"/>
<gene>
    <name evidence="2" type="ORF">SVIM_LOCUS54865</name>
</gene>
<feature type="domain" description="PPM-type phosphatase" evidence="1">
    <location>
        <begin position="70"/>
        <end position="286"/>
    </location>
</feature>
<dbReference type="InterPro" id="IPR001932">
    <property type="entry name" value="PPM-type_phosphatase-like_dom"/>
</dbReference>
<dbReference type="AlphaFoldDB" id="A0A6N2KAU9"/>
<dbReference type="PANTHER" id="PTHR47992">
    <property type="entry name" value="PROTEIN PHOSPHATASE"/>
    <property type="match status" value="1"/>
</dbReference>
<organism evidence="2">
    <name type="scientific">Salix viminalis</name>
    <name type="common">Common osier</name>
    <name type="synonym">Basket willow</name>
    <dbReference type="NCBI Taxonomy" id="40686"/>
    <lineage>
        <taxon>Eukaryota</taxon>
        <taxon>Viridiplantae</taxon>
        <taxon>Streptophyta</taxon>
        <taxon>Embryophyta</taxon>
        <taxon>Tracheophyta</taxon>
        <taxon>Spermatophyta</taxon>
        <taxon>Magnoliopsida</taxon>
        <taxon>eudicotyledons</taxon>
        <taxon>Gunneridae</taxon>
        <taxon>Pentapetalae</taxon>
        <taxon>rosids</taxon>
        <taxon>fabids</taxon>
        <taxon>Malpighiales</taxon>
        <taxon>Salicaceae</taxon>
        <taxon>Saliceae</taxon>
        <taxon>Salix</taxon>
    </lineage>
</organism>
<dbReference type="GO" id="GO:0004722">
    <property type="term" value="F:protein serine/threonine phosphatase activity"/>
    <property type="evidence" value="ECO:0007669"/>
    <property type="project" value="InterPro"/>
</dbReference>
<dbReference type="Gene3D" id="3.60.40.10">
    <property type="entry name" value="PPM-type phosphatase domain"/>
    <property type="match status" value="1"/>
</dbReference>
<name>A0A6N2KAU9_SALVM</name>
<sequence>MLYSSCTRRVIVQVGFFCKTKLQLGNIGRSLNASRGVNYKWNRQIFTMSNVSMMVDSGSTAQRGPIVDLLTGKDDDGGFVCRGWKRGKRVTMEVFFDVKNTTIDGQRICMFGIFDGESYQQTDVDFLDSEKDTFRDDGSTASTAVLVGDHLYVANVGDSRTVILKGGKAIPLSEDHKPNRSDERKRIESAGGTWRVGGVLAMSRAFGNRMLKQFVVAEPEIQEQKIDEEFELLVLASDGLWDVVPNEDAVSIARTEEDTEAAARKLTEAAFTRGSADNITCIVVRFHHDKTDPSKTDPTNSQQD</sequence>
<accession>A0A6N2KAU9</accession>
<reference evidence="2" key="1">
    <citation type="submission" date="2019-03" db="EMBL/GenBank/DDBJ databases">
        <authorList>
            <person name="Mank J."/>
            <person name="Almeida P."/>
        </authorList>
    </citation>
    <scope>NUCLEOTIDE SEQUENCE</scope>
    <source>
        <strain evidence="2">78183</strain>
    </source>
</reference>
<protein>
    <recommendedName>
        <fullName evidence="1">PPM-type phosphatase domain-containing protein</fullName>
    </recommendedName>
</protein>
<dbReference type="SMART" id="SM00332">
    <property type="entry name" value="PP2Cc"/>
    <property type="match status" value="1"/>
</dbReference>
<dbReference type="InterPro" id="IPR036457">
    <property type="entry name" value="PPM-type-like_dom_sf"/>
</dbReference>